<keyword evidence="2" id="KW-1185">Reference proteome</keyword>
<name>A0ACC8X9G8_9FIRM</name>
<reference evidence="1" key="1">
    <citation type="submission" date="2016-08" db="EMBL/GenBank/DDBJ databases">
        <authorList>
            <person name="Ngugi D.K."/>
            <person name="Miyake S."/>
            <person name="Stingl U."/>
        </authorList>
    </citation>
    <scope>NUCLEOTIDE SEQUENCE</scope>
    <source>
        <strain evidence="1">SCG-B11WGA-EpuloA1</strain>
    </source>
</reference>
<organism evidence="1 2">
    <name type="scientific">Candidatus Epulonipiscium fishelsonii</name>
    <dbReference type="NCBI Taxonomy" id="77094"/>
    <lineage>
        <taxon>Bacteria</taxon>
        <taxon>Bacillati</taxon>
        <taxon>Bacillota</taxon>
        <taxon>Clostridia</taxon>
        <taxon>Lachnospirales</taxon>
        <taxon>Lachnospiraceae</taxon>
        <taxon>Candidatus Epulonipiscium</taxon>
    </lineage>
</organism>
<accession>A0ACC8X9G8</accession>
<evidence type="ECO:0000313" key="2">
    <source>
        <dbReference type="Proteomes" id="UP000188605"/>
    </source>
</evidence>
<comment type="caution">
    <text evidence="1">The sequence shown here is derived from an EMBL/GenBank/DDBJ whole genome shotgun (WGS) entry which is preliminary data.</text>
</comment>
<dbReference type="EMBL" id="LJDB01000082">
    <property type="protein sequence ID" value="ONI38630.1"/>
    <property type="molecule type" value="Genomic_DNA"/>
</dbReference>
<evidence type="ECO:0000313" key="1">
    <source>
        <dbReference type="EMBL" id="ONI38630.1"/>
    </source>
</evidence>
<dbReference type="Proteomes" id="UP000188605">
    <property type="component" value="Unassembled WGS sequence"/>
</dbReference>
<sequence length="85" mass="9935">MSTRMIIDKTIITGKLGMVITIFMKILNMSFTRIHNPKLVLAEVEMGTPVLDYYWTQGKNYHLAKMLRDGKLYFISSFQNRLFVT</sequence>
<proteinExistence type="predicted"/>
<gene>
    <name evidence="1" type="ORF">AN396_10240</name>
</gene>
<protein>
    <submittedName>
        <fullName evidence="1">Uncharacterized protein</fullName>
    </submittedName>
</protein>